<sequence>MKNKIKLICLMAVFIPVIFVSNYNVVNAANNIDSQTDSEFNPTEDENWPVSQQKYMNNVSHLTSVDSEHVNKMISDKKAIILFVGYKECPYCRHFSKTLNQFQYDTHSKIYYYDLDKSEDNRNDKKLTKFLGLKYVPAIFLIRQGRIVVRYDGSQTNESQLFSLIEY</sequence>
<evidence type="ECO:0000313" key="3">
    <source>
        <dbReference type="EMBL" id="MQS52924.1"/>
    </source>
</evidence>
<dbReference type="PROSITE" id="PS51354">
    <property type="entry name" value="GLUTAREDOXIN_2"/>
    <property type="match status" value="1"/>
</dbReference>
<dbReference type="InterPro" id="IPR036249">
    <property type="entry name" value="Thioredoxin-like_sf"/>
</dbReference>
<feature type="domain" description="Thioredoxin" evidence="2">
    <location>
        <begin position="29"/>
        <end position="167"/>
    </location>
</feature>
<reference evidence="3 4" key="1">
    <citation type="journal article" date="2019" name="Syst. Appl. Microbiol.">
        <title>Polyphasic characterization of two novel Lactobacillus spp. isolated from blown salami packages: Description of Lactobacillus halodurans sp. nov. and Lactobacillus salsicarnum sp. nov.</title>
        <authorList>
            <person name="Schuster J.A."/>
            <person name="Klingl A."/>
            <person name="Vogel R.F."/>
            <person name="Ehrmann M.A."/>
        </authorList>
    </citation>
    <scope>NUCLEOTIDE SEQUENCE [LARGE SCALE GENOMIC DNA]</scope>
    <source>
        <strain evidence="3 4">TMW 1.2118</strain>
    </source>
</reference>
<proteinExistence type="predicted"/>
<dbReference type="Pfam" id="PF13728">
    <property type="entry name" value="TraF"/>
    <property type="match status" value="1"/>
</dbReference>
<evidence type="ECO:0000313" key="4">
    <source>
        <dbReference type="Proteomes" id="UP000380386"/>
    </source>
</evidence>
<gene>
    <name evidence="3" type="ORF">FHL02_07810</name>
</gene>
<dbReference type="InterPro" id="IPR039555">
    <property type="entry name" value="TraF/TrbB"/>
</dbReference>
<dbReference type="AlphaFoldDB" id="A0A5P0ZIN3"/>
<feature type="chain" id="PRO_5024303762" description="Thioredoxin domain-containing protein" evidence="1">
    <location>
        <begin position="29"/>
        <end position="167"/>
    </location>
</feature>
<dbReference type="Proteomes" id="UP000380386">
    <property type="component" value="Unassembled WGS sequence"/>
</dbReference>
<evidence type="ECO:0000259" key="2">
    <source>
        <dbReference type="PROSITE" id="PS51352"/>
    </source>
</evidence>
<name>A0A5P0ZIN3_9LACO</name>
<dbReference type="InterPro" id="IPR013766">
    <property type="entry name" value="Thioredoxin_domain"/>
</dbReference>
<dbReference type="OrthoDB" id="32134at2"/>
<dbReference type="PROSITE" id="PS51352">
    <property type="entry name" value="THIOREDOXIN_2"/>
    <property type="match status" value="1"/>
</dbReference>
<dbReference type="EMBL" id="VDFM01000009">
    <property type="protein sequence ID" value="MQS52924.1"/>
    <property type="molecule type" value="Genomic_DNA"/>
</dbReference>
<accession>A0A5P0ZIN3</accession>
<feature type="signal peptide" evidence="1">
    <location>
        <begin position="1"/>
        <end position="28"/>
    </location>
</feature>
<organism evidence="3 4">
    <name type="scientific">Companilactobacillus mishanensis</name>
    <dbReference type="NCBI Taxonomy" id="2486008"/>
    <lineage>
        <taxon>Bacteria</taxon>
        <taxon>Bacillati</taxon>
        <taxon>Bacillota</taxon>
        <taxon>Bacilli</taxon>
        <taxon>Lactobacillales</taxon>
        <taxon>Lactobacillaceae</taxon>
        <taxon>Companilactobacillus</taxon>
    </lineage>
</organism>
<comment type="caution">
    <text evidence="3">The sequence shown here is derived from an EMBL/GenBank/DDBJ whole genome shotgun (WGS) entry which is preliminary data.</text>
</comment>
<keyword evidence="1" id="KW-0732">Signal</keyword>
<evidence type="ECO:0000256" key="1">
    <source>
        <dbReference type="SAM" id="SignalP"/>
    </source>
</evidence>
<dbReference type="SUPFAM" id="SSF52833">
    <property type="entry name" value="Thioredoxin-like"/>
    <property type="match status" value="1"/>
</dbReference>
<dbReference type="RefSeq" id="WP_153383481.1">
    <property type="nucleotide sequence ID" value="NZ_VDFM01000009.1"/>
</dbReference>
<protein>
    <recommendedName>
        <fullName evidence="2">Thioredoxin domain-containing protein</fullName>
    </recommendedName>
</protein>
<dbReference type="CDD" id="cd02947">
    <property type="entry name" value="TRX_family"/>
    <property type="match status" value="1"/>
</dbReference>
<dbReference type="Gene3D" id="3.40.30.10">
    <property type="entry name" value="Glutaredoxin"/>
    <property type="match status" value="1"/>
</dbReference>